<sequence length="771" mass="87086">MASLKVLLAVYLLGGFTFLPLVLFTFYKVHVLYSNLKSVSKKGLDHDAADEVDEKTRLLVHDIDPEFKAGKSEEQLGVKVFNKGWITVTKQYYYHSSEVAVILKNSNNNKDSDTALQEQILQRTDLKKKQRFFAVLRHGNLFLYKDDSQNANLVHAISLQNRFITIWPRYDELGKEELPDASLFTKRTCIAIFKNDLVSIDSKNHNVILPHFDPLTSADSNNGDISTNDTTHEYQSQFHSSNQFFLYFDNNMDKEDWYYQLINASKNNNTSSTGLLNPSVSANAAHLKTKDMLQLIQDINSTENQLTTKWLNALLGRLFLSLQQTDTLNKFIHEKICKKLNKIKTPGFLDDLVVEKVDVGDSAPLFTSPELLELSPEGSTKIAIDVQYKGNLTIIIATKANINLGSHFKQREVSLQLSIKIKEFSGPLLFLIKPPPSNRVWYAFRTEPIMDFEIEPIVSSSKLSYNVVTNAIKSKFAEAVKESLVVPFMDDIVFYPTPNEIYRGGIWEEQDPEAVARAHTTAAASGMNNTSAREHLAAVQEGGTKTQSRIKKALRPERKKENLKDLVDVSGVTTKTTAQTTVTTATNDDVSSSENSTKSRKYFKNSIKKIGRWYKDNVGNSSDTEDMDDMDVQDKKNDDSADEKESDNPTLTSNPKMISNRRPVPRRPSQQPLNTLSPKLEEKKVKETEIFPAPPSASNINASKMFANKENRKFSVSSNDSQNSLKNGDPHAKNSKLESSQAFVKKTSPNRFNDGFFKQDLEFEEQREPKL</sequence>
<evidence type="ECO:0000256" key="5">
    <source>
        <dbReference type="ARBA" id="ARBA00022989"/>
    </source>
</evidence>
<gene>
    <name evidence="12" type="primary">NVJ2</name>
    <name evidence="12" type="ORF">SPAR_P03420</name>
</gene>
<evidence type="ECO:0000256" key="7">
    <source>
        <dbReference type="ARBA" id="ARBA00023121"/>
    </source>
</evidence>
<feature type="compositionally biased region" description="Basic and acidic residues" evidence="9">
    <location>
        <begin position="757"/>
        <end position="771"/>
    </location>
</feature>
<dbReference type="SMART" id="SM00233">
    <property type="entry name" value="PH"/>
    <property type="match status" value="1"/>
</dbReference>
<dbReference type="PANTHER" id="PTHR13466:SF19">
    <property type="entry name" value="NUCLEUS-VACUOLE JUNCTION PROTEIN 2"/>
    <property type="match status" value="1"/>
</dbReference>
<evidence type="ECO:0000256" key="8">
    <source>
        <dbReference type="ARBA" id="ARBA00023136"/>
    </source>
</evidence>
<dbReference type="VEuPathDB" id="FungiDB:SPAR_P03420"/>
<dbReference type="CDD" id="cd21675">
    <property type="entry name" value="SMP_TEX2"/>
    <property type="match status" value="1"/>
</dbReference>
<dbReference type="KEGG" id="spao:SPAR_P03420"/>
<reference evidence="12" key="1">
    <citation type="journal article" date="2017" name="Nat. Genet.">
        <title>Contrasting evolutionary genome dynamics between domesticated and wild yeasts.</title>
        <authorList>
            <person name="Yue J.X."/>
            <person name="Li J."/>
            <person name="Aigrain L."/>
            <person name="Hallin J."/>
            <person name="Persson K."/>
            <person name="Oliver K."/>
            <person name="Bergstrom A."/>
            <person name="Coupland P."/>
            <person name="Warringer J."/>
            <person name="Lagomarsino M.C."/>
            <person name="Fischer G."/>
            <person name="Durbin R."/>
            <person name="Liti G."/>
        </authorList>
    </citation>
    <scope>NUCLEOTIDE SEQUENCE</scope>
    <source>
        <strain evidence="12">CBS432</strain>
    </source>
</reference>
<dbReference type="GO" id="GO:0005789">
    <property type="term" value="C:endoplasmic reticulum membrane"/>
    <property type="evidence" value="ECO:0007669"/>
    <property type="project" value="UniProtKB-SubCell"/>
</dbReference>
<evidence type="ECO:0000256" key="9">
    <source>
        <dbReference type="SAM" id="MobiDB-lite"/>
    </source>
</evidence>
<keyword evidence="3 10" id="KW-0812">Transmembrane</keyword>
<keyword evidence="5 10" id="KW-1133">Transmembrane helix</keyword>
<keyword evidence="7" id="KW-0446">Lipid-binding</keyword>
<dbReference type="Pfam" id="PF10296">
    <property type="entry name" value="MMM1"/>
    <property type="match status" value="1"/>
</dbReference>
<dbReference type="GO" id="GO:0015914">
    <property type="term" value="P:phospholipid transport"/>
    <property type="evidence" value="ECO:0007669"/>
    <property type="project" value="TreeGrafter"/>
</dbReference>
<dbReference type="PANTHER" id="PTHR13466">
    <property type="entry name" value="TEX2 PROTEIN-RELATED"/>
    <property type="match status" value="1"/>
</dbReference>
<evidence type="ECO:0000256" key="1">
    <source>
        <dbReference type="ARBA" id="ARBA00004586"/>
    </source>
</evidence>
<evidence type="ECO:0000256" key="2">
    <source>
        <dbReference type="ARBA" id="ARBA00022448"/>
    </source>
</evidence>
<keyword evidence="8 10" id="KW-0472">Membrane</keyword>
<evidence type="ECO:0000259" key="11">
    <source>
        <dbReference type="PROSITE" id="PS51847"/>
    </source>
</evidence>
<dbReference type="RefSeq" id="XP_033769839.1">
    <property type="nucleotide sequence ID" value="XM_033913948.1"/>
</dbReference>
<accession>A0A8B8V1E7</accession>
<evidence type="ECO:0000256" key="6">
    <source>
        <dbReference type="ARBA" id="ARBA00023055"/>
    </source>
</evidence>
<dbReference type="GO" id="GO:1990456">
    <property type="term" value="P:mitochondrion-endoplasmic reticulum membrane tethering"/>
    <property type="evidence" value="ECO:0007669"/>
    <property type="project" value="TreeGrafter"/>
</dbReference>
<protein>
    <submittedName>
        <fullName evidence="12">Nvj2p</fullName>
    </submittedName>
</protein>
<dbReference type="PROSITE" id="PS51847">
    <property type="entry name" value="SMP"/>
    <property type="match status" value="1"/>
</dbReference>
<keyword evidence="6" id="KW-0445">Lipid transport</keyword>
<organism evidence="12">
    <name type="scientific">Saccharomyces paradoxus</name>
    <name type="common">Yeast</name>
    <name type="synonym">Saccharomyces douglasii</name>
    <dbReference type="NCBI Taxonomy" id="27291"/>
    <lineage>
        <taxon>Eukaryota</taxon>
        <taxon>Fungi</taxon>
        <taxon>Dikarya</taxon>
        <taxon>Ascomycota</taxon>
        <taxon>Saccharomycotina</taxon>
        <taxon>Saccharomycetes</taxon>
        <taxon>Saccharomycetales</taxon>
        <taxon>Saccharomycetaceae</taxon>
        <taxon>Saccharomyces</taxon>
    </lineage>
</organism>
<evidence type="ECO:0000256" key="10">
    <source>
        <dbReference type="SAM" id="Phobius"/>
    </source>
</evidence>
<reference evidence="12" key="4">
    <citation type="submission" date="2025-08" db="UniProtKB">
        <authorList>
            <consortium name="RefSeq"/>
        </authorList>
    </citation>
    <scope>IDENTIFICATION</scope>
    <source>
        <strain evidence="12">CBS432</strain>
    </source>
</reference>
<reference evidence="12" key="2">
    <citation type="submission" date="2020-01" db="EMBL/GenBank/DDBJ databases">
        <title>Population-level Yeast Reference Genomes.</title>
        <authorList>
            <person name="Yue J.-X."/>
        </authorList>
    </citation>
    <scope>NUCLEOTIDE SEQUENCE</scope>
    <source>
        <strain evidence="12">CBS432</strain>
    </source>
</reference>
<feature type="compositionally biased region" description="Polar residues" evidence="9">
    <location>
        <begin position="714"/>
        <end position="726"/>
    </location>
</feature>
<dbReference type="GO" id="GO:0008289">
    <property type="term" value="F:lipid binding"/>
    <property type="evidence" value="ECO:0007669"/>
    <property type="project" value="UniProtKB-KW"/>
</dbReference>
<evidence type="ECO:0000256" key="4">
    <source>
        <dbReference type="ARBA" id="ARBA00022824"/>
    </source>
</evidence>
<dbReference type="SUPFAM" id="SSF50729">
    <property type="entry name" value="PH domain-like"/>
    <property type="match status" value="1"/>
</dbReference>
<evidence type="ECO:0000256" key="3">
    <source>
        <dbReference type="ARBA" id="ARBA00022692"/>
    </source>
</evidence>
<dbReference type="InterPro" id="IPR001849">
    <property type="entry name" value="PH_domain"/>
</dbReference>
<feature type="compositionally biased region" description="Polar residues" evidence="9">
    <location>
        <begin position="737"/>
        <end position="751"/>
    </location>
</feature>
<feature type="domain" description="SMP-LTD" evidence="11">
    <location>
        <begin position="304"/>
        <end position="504"/>
    </location>
</feature>
<keyword evidence="2" id="KW-0813">Transport</keyword>
<dbReference type="InterPro" id="IPR031468">
    <property type="entry name" value="SMP_LBD"/>
</dbReference>
<dbReference type="GeneID" id="54634284"/>
<comment type="subcellular location">
    <subcellularLocation>
        <location evidence="1">Endoplasmic reticulum membrane</location>
    </subcellularLocation>
</comment>
<keyword evidence="4" id="KW-0256">Endoplasmic reticulum</keyword>
<evidence type="ECO:0000313" key="12">
    <source>
        <dbReference type="RefSeq" id="XP_033769839.1"/>
    </source>
</evidence>
<feature type="transmembrane region" description="Helical" evidence="10">
    <location>
        <begin position="6"/>
        <end position="27"/>
    </location>
</feature>
<dbReference type="GO" id="GO:0032865">
    <property type="term" value="C:ERMES complex"/>
    <property type="evidence" value="ECO:0007669"/>
    <property type="project" value="TreeGrafter"/>
</dbReference>
<dbReference type="AlphaFoldDB" id="A0A8B8V1E7"/>
<feature type="region of interest" description="Disordered" evidence="9">
    <location>
        <begin position="615"/>
        <end position="771"/>
    </location>
</feature>
<feature type="compositionally biased region" description="Polar residues" evidence="9">
    <location>
        <begin position="648"/>
        <end position="657"/>
    </location>
</feature>
<dbReference type="OrthoDB" id="26740at2759"/>
<name>A0A8B8V1E7_SACPA</name>
<dbReference type="InterPro" id="IPR019411">
    <property type="entry name" value="MMM1_dom"/>
</dbReference>
<proteinExistence type="predicted"/>
<feature type="compositionally biased region" description="Basic and acidic residues" evidence="9">
    <location>
        <begin position="679"/>
        <end position="689"/>
    </location>
</feature>
<reference evidence="12" key="3">
    <citation type="submission" date="2025-07" db="EMBL/GenBank/DDBJ databases">
        <authorList>
            <consortium name="NCBI Genome Project"/>
        </authorList>
    </citation>
    <scope>NUCLEOTIDE SEQUENCE</scope>
    <source>
        <strain evidence="12">CBS432</strain>
    </source>
</reference>